<dbReference type="InterPro" id="IPR011009">
    <property type="entry name" value="Kinase-like_dom_sf"/>
</dbReference>
<dbReference type="Gene3D" id="1.10.510.10">
    <property type="entry name" value="Transferase(Phosphotransferase) domain 1"/>
    <property type="match status" value="1"/>
</dbReference>
<dbReference type="RefSeq" id="WP_172632014.1">
    <property type="nucleotide sequence ID" value="NZ_BIXY01000024.1"/>
</dbReference>
<evidence type="ECO:0000256" key="2">
    <source>
        <dbReference type="ARBA" id="ARBA00022737"/>
    </source>
</evidence>
<evidence type="ECO:0000256" key="1">
    <source>
        <dbReference type="ARBA" id="ARBA00022574"/>
    </source>
</evidence>
<dbReference type="InterPro" id="IPR017441">
    <property type="entry name" value="Protein_kinase_ATP_BS"/>
</dbReference>
<feature type="binding site" evidence="4">
    <location>
        <position position="41"/>
    </location>
    <ligand>
        <name>ATP</name>
        <dbReference type="ChEBI" id="CHEBI:30616"/>
    </ligand>
</feature>
<dbReference type="InterPro" id="IPR000719">
    <property type="entry name" value="Prot_kinase_dom"/>
</dbReference>
<sequence>MMDRVGQRLGNYQLIRQLGSGGFADVYLGEHVFLDTQAAIKVMRSAMSSPEMGNFVREAQAIVQLRHSHLLRILDVGVEDVADQRVPFLVMDFARRGTLRNLHARGSIVDLDLVLSYLQQIAPALYYVHSQGRVHHNLKPENILVGEQHRLLLSDFGVVGDVQKLASLSRSQAVDTVAYMAPEQITRQAEPASDQYALAVLVYEWLSGTRPFEGDDPIEIARGHRSDPPPALVTRVPELSPLVEQVLFKALAKNPQRRFPDVQMFLTALEQAQQGNPLASSFAPSGIREPAYEPSTLIMPAIVVEQQSTLIVPDSLSSISDANRYSASIGKLLVTFGGYSGVLTALAWSPDNRDVAIGGLNGHVHIWSVRQGNTRLQRPGGVSAVKSLHWSPDGMYVATISQAAVLDVFHAEGNLSMITRRECEDVAWSSDSKYLALALSAQARIVIISALQGREVFSYSSHTTPVYTVAWSPDGRYLASASEDGMIYVWNAQTGQNIHVEQYGYDFIVSQLRWSPDSTRLVAISLHNPHIRTWQALTGAQRMVYTGHTDKLHAVTWSASSALIASASSDHTVQIWHASSGAHLYTYTGHRAPVYCAQWSPDGTTIASTGTDGTVRVWQAC</sequence>
<dbReference type="PROSITE" id="PS50082">
    <property type="entry name" value="WD_REPEATS_2"/>
    <property type="match status" value="4"/>
</dbReference>
<dbReference type="Pfam" id="PF00400">
    <property type="entry name" value="WD40"/>
    <property type="match status" value="4"/>
</dbReference>
<dbReference type="PANTHER" id="PTHR19879">
    <property type="entry name" value="TRANSCRIPTION INITIATION FACTOR TFIID"/>
    <property type="match status" value="1"/>
</dbReference>
<evidence type="ECO:0000259" key="5">
    <source>
        <dbReference type="PROSITE" id="PS50011"/>
    </source>
</evidence>
<dbReference type="EMBL" id="BIXY01000024">
    <property type="protein sequence ID" value="GCF08426.1"/>
    <property type="molecule type" value="Genomic_DNA"/>
</dbReference>
<dbReference type="SUPFAM" id="SSF50998">
    <property type="entry name" value="Quinoprotein alcohol dehydrogenase-like"/>
    <property type="match status" value="1"/>
</dbReference>
<dbReference type="PROSITE" id="PS50294">
    <property type="entry name" value="WD_REPEATS_REGION"/>
    <property type="match status" value="4"/>
</dbReference>
<keyword evidence="4" id="KW-0547">Nucleotide-binding</keyword>
<protein>
    <recommendedName>
        <fullName evidence="5">Protein kinase domain-containing protein</fullName>
    </recommendedName>
</protein>
<dbReference type="InterPro" id="IPR019775">
    <property type="entry name" value="WD40_repeat_CS"/>
</dbReference>
<feature type="repeat" description="WD" evidence="3">
    <location>
        <begin position="459"/>
        <end position="500"/>
    </location>
</feature>
<dbReference type="GO" id="GO:0005524">
    <property type="term" value="F:ATP binding"/>
    <property type="evidence" value="ECO:0007669"/>
    <property type="project" value="UniProtKB-UniRule"/>
</dbReference>
<evidence type="ECO:0000313" key="6">
    <source>
        <dbReference type="EMBL" id="GCF08426.1"/>
    </source>
</evidence>
<dbReference type="PANTHER" id="PTHR19879:SF9">
    <property type="entry name" value="TRANSCRIPTION INITIATION FACTOR TFIID SUBUNIT 5"/>
    <property type="match status" value="1"/>
</dbReference>
<reference evidence="6 7" key="1">
    <citation type="submission" date="2019-01" db="EMBL/GenBank/DDBJ databases">
        <title>Draft genome sequence of Dictyobacter sp. Uno17.</title>
        <authorList>
            <person name="Wang C.M."/>
            <person name="Zheng Y."/>
            <person name="Sakai Y."/>
            <person name="Abe K."/>
            <person name="Yokota A."/>
            <person name="Yabe S."/>
        </authorList>
    </citation>
    <scope>NUCLEOTIDE SEQUENCE [LARGE SCALE GENOMIC DNA]</scope>
    <source>
        <strain evidence="6 7">Uno17</strain>
    </source>
</reference>
<keyword evidence="7" id="KW-1185">Reference proteome</keyword>
<dbReference type="SMART" id="SM00320">
    <property type="entry name" value="WD40"/>
    <property type="match status" value="6"/>
</dbReference>
<evidence type="ECO:0000256" key="3">
    <source>
        <dbReference type="PROSITE-ProRule" id="PRU00221"/>
    </source>
</evidence>
<proteinExistence type="predicted"/>
<gene>
    <name evidence="6" type="ORF">KDI_19900</name>
</gene>
<name>A0A5A5TB90_9CHLR</name>
<dbReference type="PROSITE" id="PS00678">
    <property type="entry name" value="WD_REPEATS_1"/>
    <property type="match status" value="1"/>
</dbReference>
<keyword evidence="4" id="KW-0067">ATP-binding</keyword>
<dbReference type="AlphaFoldDB" id="A0A5A5TB90"/>
<organism evidence="6 7">
    <name type="scientific">Dictyobacter arantiisoli</name>
    <dbReference type="NCBI Taxonomy" id="2014874"/>
    <lineage>
        <taxon>Bacteria</taxon>
        <taxon>Bacillati</taxon>
        <taxon>Chloroflexota</taxon>
        <taxon>Ktedonobacteria</taxon>
        <taxon>Ktedonobacterales</taxon>
        <taxon>Dictyobacteraceae</taxon>
        <taxon>Dictyobacter</taxon>
    </lineage>
</organism>
<dbReference type="Gene3D" id="3.30.200.20">
    <property type="entry name" value="Phosphorylase Kinase, domain 1"/>
    <property type="match status" value="1"/>
</dbReference>
<comment type="caution">
    <text evidence="6">The sequence shown here is derived from an EMBL/GenBank/DDBJ whole genome shotgun (WGS) entry which is preliminary data.</text>
</comment>
<feature type="repeat" description="WD" evidence="3">
    <location>
        <begin position="336"/>
        <end position="377"/>
    </location>
</feature>
<dbReference type="InterPro" id="IPR011047">
    <property type="entry name" value="Quinoprotein_ADH-like_sf"/>
</dbReference>
<evidence type="ECO:0000256" key="4">
    <source>
        <dbReference type="PROSITE-ProRule" id="PRU10141"/>
    </source>
</evidence>
<accession>A0A5A5TB90</accession>
<feature type="repeat" description="WD" evidence="3">
    <location>
        <begin position="545"/>
        <end position="586"/>
    </location>
</feature>
<keyword evidence="1 3" id="KW-0853">WD repeat</keyword>
<keyword evidence="2" id="KW-0677">Repeat</keyword>
<dbReference type="InterPro" id="IPR015943">
    <property type="entry name" value="WD40/YVTN_repeat-like_dom_sf"/>
</dbReference>
<dbReference type="PROSITE" id="PS00107">
    <property type="entry name" value="PROTEIN_KINASE_ATP"/>
    <property type="match status" value="1"/>
</dbReference>
<dbReference type="CDD" id="cd14014">
    <property type="entry name" value="STKc_PknB_like"/>
    <property type="match status" value="1"/>
</dbReference>
<dbReference type="Proteomes" id="UP000322530">
    <property type="component" value="Unassembled WGS sequence"/>
</dbReference>
<dbReference type="Gene3D" id="2.130.10.10">
    <property type="entry name" value="YVTN repeat-like/Quinoprotein amine dehydrogenase"/>
    <property type="match status" value="2"/>
</dbReference>
<dbReference type="PRINTS" id="PR00320">
    <property type="entry name" value="GPROTEINBRPT"/>
</dbReference>
<dbReference type="Pfam" id="PF00069">
    <property type="entry name" value="Pkinase"/>
    <property type="match status" value="1"/>
</dbReference>
<dbReference type="InterPro" id="IPR020472">
    <property type="entry name" value="WD40_PAC1"/>
</dbReference>
<feature type="repeat" description="WD" evidence="3">
    <location>
        <begin position="587"/>
        <end position="621"/>
    </location>
</feature>
<dbReference type="InterPro" id="IPR001680">
    <property type="entry name" value="WD40_rpt"/>
</dbReference>
<feature type="domain" description="Protein kinase" evidence="5">
    <location>
        <begin position="12"/>
        <end position="279"/>
    </location>
</feature>
<dbReference type="CDD" id="cd00200">
    <property type="entry name" value="WD40"/>
    <property type="match status" value="1"/>
</dbReference>
<evidence type="ECO:0000313" key="7">
    <source>
        <dbReference type="Proteomes" id="UP000322530"/>
    </source>
</evidence>
<dbReference type="PROSITE" id="PS50011">
    <property type="entry name" value="PROTEIN_KINASE_DOM"/>
    <property type="match status" value="1"/>
</dbReference>
<dbReference type="GO" id="GO:0004672">
    <property type="term" value="F:protein kinase activity"/>
    <property type="evidence" value="ECO:0007669"/>
    <property type="project" value="InterPro"/>
</dbReference>
<dbReference type="SUPFAM" id="SSF56112">
    <property type="entry name" value="Protein kinase-like (PK-like)"/>
    <property type="match status" value="1"/>
</dbReference>